<evidence type="ECO:0000313" key="1">
    <source>
        <dbReference type="EMBL" id="KAF6744295.1"/>
    </source>
</evidence>
<gene>
    <name evidence="1" type="ORF">DFP72DRAFT_826182</name>
</gene>
<dbReference type="EMBL" id="JACGCI010000124">
    <property type="protein sequence ID" value="KAF6744295.1"/>
    <property type="molecule type" value="Genomic_DNA"/>
</dbReference>
<reference evidence="1 2" key="1">
    <citation type="submission" date="2020-07" db="EMBL/GenBank/DDBJ databases">
        <title>Comparative genomics of pyrophilous fungi reveals a link between fire events and developmental genes.</title>
        <authorList>
            <consortium name="DOE Joint Genome Institute"/>
            <person name="Steindorff A.S."/>
            <person name="Carver A."/>
            <person name="Calhoun S."/>
            <person name="Stillman K."/>
            <person name="Liu H."/>
            <person name="Lipzen A."/>
            <person name="Pangilinan J."/>
            <person name="Labutti K."/>
            <person name="Bruns T.D."/>
            <person name="Grigoriev I.V."/>
        </authorList>
    </citation>
    <scope>NUCLEOTIDE SEQUENCE [LARGE SCALE GENOMIC DNA]</scope>
    <source>
        <strain evidence="1 2">CBS 144469</strain>
    </source>
</reference>
<dbReference type="OrthoDB" id="3198211at2759"/>
<sequence length="71" mass="8062">IKSDFDGLRPDIALICEKLVLFAEIWSSVRSQTVQFQETLEGGMDALTNIVCRRRGPWVDSLDISSLFFRA</sequence>
<organism evidence="1 2">
    <name type="scientific">Ephemerocybe angulata</name>
    <dbReference type="NCBI Taxonomy" id="980116"/>
    <lineage>
        <taxon>Eukaryota</taxon>
        <taxon>Fungi</taxon>
        <taxon>Dikarya</taxon>
        <taxon>Basidiomycota</taxon>
        <taxon>Agaricomycotina</taxon>
        <taxon>Agaricomycetes</taxon>
        <taxon>Agaricomycetidae</taxon>
        <taxon>Agaricales</taxon>
        <taxon>Agaricineae</taxon>
        <taxon>Psathyrellaceae</taxon>
        <taxon>Ephemerocybe</taxon>
    </lineage>
</organism>
<dbReference type="Proteomes" id="UP000521943">
    <property type="component" value="Unassembled WGS sequence"/>
</dbReference>
<name>A0A8H6HD95_9AGAR</name>
<protein>
    <submittedName>
        <fullName evidence="1">Uncharacterized protein</fullName>
    </submittedName>
</protein>
<dbReference type="AlphaFoldDB" id="A0A8H6HD95"/>
<proteinExistence type="predicted"/>
<accession>A0A8H6HD95</accession>
<evidence type="ECO:0000313" key="2">
    <source>
        <dbReference type="Proteomes" id="UP000521943"/>
    </source>
</evidence>
<feature type="non-terminal residue" evidence="1">
    <location>
        <position position="71"/>
    </location>
</feature>
<keyword evidence="2" id="KW-1185">Reference proteome</keyword>
<comment type="caution">
    <text evidence="1">The sequence shown here is derived from an EMBL/GenBank/DDBJ whole genome shotgun (WGS) entry which is preliminary data.</text>
</comment>